<reference evidence="2" key="1">
    <citation type="journal article" date="2019" name="Int. J. Syst. Evol. Microbiol.">
        <title>The Global Catalogue of Microorganisms (GCM) 10K type strain sequencing project: providing services to taxonomists for standard genome sequencing and annotation.</title>
        <authorList>
            <consortium name="The Broad Institute Genomics Platform"/>
            <consortium name="The Broad Institute Genome Sequencing Center for Infectious Disease"/>
            <person name="Wu L."/>
            <person name="Ma J."/>
        </authorList>
    </citation>
    <scope>NUCLEOTIDE SEQUENCE [LARGE SCALE GENOMIC DNA]</scope>
    <source>
        <strain evidence="2">JCM 16908</strain>
    </source>
</reference>
<evidence type="ECO:0008006" key="3">
    <source>
        <dbReference type="Google" id="ProtNLM"/>
    </source>
</evidence>
<sequence>MSLASRPILTGMTLLTGAAAVLALWLSGAIAAGEDAHSAEKRRYIAAAEAVCQEAGQAASTEGNPPDSPRAAVAELRRSAAAMTQAAARLGTLRPPRPDGDAIQRQFVLPANQLAARMRSLAGQAEEELAEGRGAEAVAVVERSLASDEAETALRSFAHAYGLSICAGE</sequence>
<name>A0ABP7HEP0_9ACTN</name>
<accession>A0ABP7HEP0</accession>
<evidence type="ECO:0000313" key="2">
    <source>
        <dbReference type="Proteomes" id="UP001500888"/>
    </source>
</evidence>
<evidence type="ECO:0000313" key="1">
    <source>
        <dbReference type="EMBL" id="GAA3790228.1"/>
    </source>
</evidence>
<dbReference type="Proteomes" id="UP001500888">
    <property type="component" value="Unassembled WGS sequence"/>
</dbReference>
<comment type="caution">
    <text evidence="1">The sequence shown here is derived from an EMBL/GenBank/DDBJ whole genome shotgun (WGS) entry which is preliminary data.</text>
</comment>
<protein>
    <recommendedName>
        <fullName evidence="3">Exonuclease SbcC</fullName>
    </recommendedName>
</protein>
<proteinExistence type="predicted"/>
<organism evidence="1 2">
    <name type="scientific">Sphaerisporangium flaviroseum</name>
    <dbReference type="NCBI Taxonomy" id="509199"/>
    <lineage>
        <taxon>Bacteria</taxon>
        <taxon>Bacillati</taxon>
        <taxon>Actinomycetota</taxon>
        <taxon>Actinomycetes</taxon>
        <taxon>Streptosporangiales</taxon>
        <taxon>Streptosporangiaceae</taxon>
        <taxon>Sphaerisporangium</taxon>
    </lineage>
</organism>
<gene>
    <name evidence="1" type="ORF">GCM10022226_06380</name>
</gene>
<dbReference type="EMBL" id="BAAAZR010000001">
    <property type="protein sequence ID" value="GAA3790228.1"/>
    <property type="molecule type" value="Genomic_DNA"/>
</dbReference>
<keyword evidence="2" id="KW-1185">Reference proteome</keyword>
<dbReference type="RefSeq" id="WP_344933915.1">
    <property type="nucleotide sequence ID" value="NZ_BAAAZR010000001.1"/>
</dbReference>